<feature type="transmembrane region" description="Helical" evidence="7">
    <location>
        <begin position="111"/>
        <end position="130"/>
    </location>
</feature>
<feature type="transmembrane region" description="Helical" evidence="7">
    <location>
        <begin position="290"/>
        <end position="310"/>
    </location>
</feature>
<keyword evidence="5" id="KW-0534">Nitrate assimilation</keyword>
<dbReference type="Gene3D" id="1.20.1250.20">
    <property type="entry name" value="MFS general substrate transporter like domains"/>
    <property type="match status" value="2"/>
</dbReference>
<reference evidence="9 10" key="1">
    <citation type="journal article" date="2010" name="Science">
        <title>Genomic comparison of the ants Camponotus floridanus and Harpegnathos saltator.</title>
        <authorList>
            <person name="Bonasio R."/>
            <person name="Zhang G."/>
            <person name="Ye C."/>
            <person name="Mutti N.S."/>
            <person name="Fang X."/>
            <person name="Qin N."/>
            <person name="Donahue G."/>
            <person name="Yang P."/>
            <person name="Li Q."/>
            <person name="Li C."/>
            <person name="Zhang P."/>
            <person name="Huang Z."/>
            <person name="Berger S.L."/>
            <person name="Reinberg D."/>
            <person name="Wang J."/>
            <person name="Liebig J."/>
        </authorList>
    </citation>
    <scope>NUCLEOTIDE SEQUENCE [LARGE SCALE GENOMIC DNA]</scope>
    <source>
        <strain evidence="9 10">Hsal</strain>
    </source>
</reference>
<organism evidence="9 10">
    <name type="scientific">Candidatus Tokpelaia hoelldobleri</name>
    <dbReference type="NCBI Taxonomy" id="1902579"/>
    <lineage>
        <taxon>Bacteria</taxon>
        <taxon>Pseudomonadati</taxon>
        <taxon>Pseudomonadota</taxon>
        <taxon>Alphaproteobacteria</taxon>
        <taxon>Hyphomicrobiales</taxon>
        <taxon>Candidatus Tokpelaia</taxon>
    </lineage>
</organism>
<feature type="transmembrane region" description="Helical" evidence="7">
    <location>
        <begin position="173"/>
        <end position="193"/>
    </location>
</feature>
<dbReference type="AlphaFoldDB" id="A0A1U9JV72"/>
<keyword evidence="3 7" id="KW-0812">Transmembrane</keyword>
<dbReference type="Pfam" id="PF07690">
    <property type="entry name" value="MFS_1"/>
    <property type="match status" value="1"/>
</dbReference>
<feature type="transmembrane region" description="Helical" evidence="7">
    <location>
        <begin position="86"/>
        <end position="105"/>
    </location>
</feature>
<feature type="transmembrane region" description="Helical" evidence="7">
    <location>
        <begin position="21"/>
        <end position="43"/>
    </location>
</feature>
<name>A0A1U9JV72_9HYPH</name>
<evidence type="ECO:0000256" key="7">
    <source>
        <dbReference type="SAM" id="Phobius"/>
    </source>
</evidence>
<dbReference type="InterPro" id="IPR036259">
    <property type="entry name" value="MFS_trans_sf"/>
</dbReference>
<evidence type="ECO:0000313" key="10">
    <source>
        <dbReference type="Proteomes" id="UP000188912"/>
    </source>
</evidence>
<evidence type="ECO:0000256" key="5">
    <source>
        <dbReference type="ARBA" id="ARBA00023063"/>
    </source>
</evidence>
<dbReference type="CDD" id="cd17341">
    <property type="entry name" value="MFS_NRT2_like"/>
    <property type="match status" value="1"/>
</dbReference>
<evidence type="ECO:0000256" key="6">
    <source>
        <dbReference type="ARBA" id="ARBA00023136"/>
    </source>
</evidence>
<dbReference type="InterPro" id="IPR044772">
    <property type="entry name" value="NO3_transporter"/>
</dbReference>
<keyword evidence="4 7" id="KW-1133">Transmembrane helix</keyword>
<protein>
    <submittedName>
        <fullName evidence="9">Major facilitator transporter family protein</fullName>
    </submittedName>
</protein>
<proteinExistence type="inferred from homology"/>
<keyword evidence="6 7" id="KW-0472">Membrane</keyword>
<feature type="transmembrane region" description="Helical" evidence="7">
    <location>
        <begin position="362"/>
        <end position="387"/>
    </location>
</feature>
<reference evidence="9 10" key="2">
    <citation type="journal article" date="2016" name="Sci. Rep.">
        <title>The genome of Rhizobiales bacteria in predatory ants reveals urease gene functions but no genes for nitrogen fixation.</title>
        <authorList>
            <person name="Neuvonen M.M."/>
            <person name="Tamarit D."/>
            <person name="Naslund K."/>
            <person name="Liebig J."/>
            <person name="Feldhaar H."/>
            <person name="Moran N.A."/>
            <person name="Guy L."/>
            <person name="Andersson S.G."/>
        </authorList>
    </citation>
    <scope>NUCLEOTIDE SEQUENCE [LARGE SCALE GENOMIC DNA]</scope>
    <source>
        <strain evidence="9 10">Hsal</strain>
    </source>
</reference>
<comment type="similarity">
    <text evidence="2">Belongs to the major facilitator superfamily. Nitrate/nitrite porter (TC 2.A.1.8) family.</text>
</comment>
<dbReference type="EMBL" id="CP017315">
    <property type="protein sequence ID" value="AQS41746.1"/>
    <property type="molecule type" value="Genomic_DNA"/>
</dbReference>
<dbReference type="GO" id="GO:0042128">
    <property type="term" value="P:nitrate assimilation"/>
    <property type="evidence" value="ECO:0007669"/>
    <property type="project" value="UniProtKB-KW"/>
</dbReference>
<keyword evidence="10" id="KW-1185">Reference proteome</keyword>
<feature type="transmembrane region" description="Helical" evidence="7">
    <location>
        <begin position="322"/>
        <end position="350"/>
    </location>
</feature>
<accession>A0A1U9JV72</accession>
<feature type="transmembrane region" description="Helical" evidence="7">
    <location>
        <begin position="227"/>
        <end position="245"/>
    </location>
</feature>
<evidence type="ECO:0000256" key="1">
    <source>
        <dbReference type="ARBA" id="ARBA00004141"/>
    </source>
</evidence>
<dbReference type="GO" id="GO:0015112">
    <property type="term" value="F:nitrate transmembrane transporter activity"/>
    <property type="evidence" value="ECO:0007669"/>
    <property type="project" value="InterPro"/>
</dbReference>
<feature type="domain" description="Major facilitator superfamily (MFS) profile" evidence="8">
    <location>
        <begin position="19"/>
        <end position="423"/>
    </location>
</feature>
<comment type="subcellular location">
    <subcellularLocation>
        <location evidence="1">Membrane</location>
        <topology evidence="1">Multi-pass membrane protein</topology>
    </subcellularLocation>
</comment>
<evidence type="ECO:0000256" key="3">
    <source>
        <dbReference type="ARBA" id="ARBA00022692"/>
    </source>
</evidence>
<dbReference type="InterPro" id="IPR020846">
    <property type="entry name" value="MFS_dom"/>
</dbReference>
<dbReference type="STRING" id="1902579.BHV28_10560"/>
<feature type="transmembrane region" description="Helical" evidence="7">
    <location>
        <begin position="142"/>
        <end position="161"/>
    </location>
</feature>
<dbReference type="SUPFAM" id="SSF103473">
    <property type="entry name" value="MFS general substrate transporter"/>
    <property type="match status" value="1"/>
</dbReference>
<dbReference type="GO" id="GO:0016020">
    <property type="term" value="C:membrane"/>
    <property type="evidence" value="ECO:0007669"/>
    <property type="project" value="UniProtKB-SubCell"/>
</dbReference>
<evidence type="ECO:0000256" key="2">
    <source>
        <dbReference type="ARBA" id="ARBA00008432"/>
    </source>
</evidence>
<dbReference type="KEGG" id="thd:BHV28_10560"/>
<evidence type="ECO:0000259" key="8">
    <source>
        <dbReference type="PROSITE" id="PS50850"/>
    </source>
</evidence>
<gene>
    <name evidence="9" type="ORF">BHV28_10560</name>
</gene>
<dbReference type="PROSITE" id="PS50850">
    <property type="entry name" value="MFS"/>
    <property type="match status" value="1"/>
</dbReference>
<dbReference type="Proteomes" id="UP000188912">
    <property type="component" value="Chromosome"/>
</dbReference>
<evidence type="ECO:0000256" key="4">
    <source>
        <dbReference type="ARBA" id="ARBA00022989"/>
    </source>
</evidence>
<dbReference type="InterPro" id="IPR011701">
    <property type="entry name" value="MFS"/>
</dbReference>
<evidence type="ECO:0000313" key="9">
    <source>
        <dbReference type="EMBL" id="AQS41746.1"/>
    </source>
</evidence>
<feature type="transmembrane region" description="Helical" evidence="7">
    <location>
        <begin position="251"/>
        <end position="278"/>
    </location>
</feature>
<sequence>MRRKSKPLTKAHTAKAQGAALWASSFAFTICFAVWTIFAIIGIKIQQELGLTESQLGLLIGTPVLTGSLIRVPLGVWSEQYGGRIVTVLVMLAAAAATWLLTYAATYEHMLFAALGIGIAGGSFSSGVAYVARWFPPSKAGLALGIFGAGNVGAAVTKLLAPQVMQIGGSWHSVAYVWAIALVVTALVFWFTTTDDPALVRQRKSGKKPKSTWLELAPLSKLQVWRFSLYYFFVFGGFIALAAWLPKYLTAVYAFSLPMAGVIAACFSIPASIFRIYGGYLSDRHGARKIMYWTLSLSVITLFILCYPPTRYGIETAKGTLVFHMATGAALFTVIVFILGFAMALGKAAVYKHIPVYYPHNVGAVGGLVGMIGGLGGFILPIVFGRLLDMTGIYTTCFMVLFLIAGVSLLWMHFSIRAMEQNKLRSLKQTLPEFPELK</sequence>
<feature type="transmembrane region" description="Helical" evidence="7">
    <location>
        <begin position="393"/>
        <end position="416"/>
    </location>
</feature>
<dbReference type="PANTHER" id="PTHR23515">
    <property type="entry name" value="HIGH-AFFINITY NITRATE TRANSPORTER 2.3"/>
    <property type="match status" value="1"/>
</dbReference>